<feature type="domain" description="DUF559" evidence="2">
    <location>
        <begin position="2"/>
        <end position="98"/>
    </location>
</feature>
<keyword evidence="3" id="KW-0378">Hydrolase</keyword>
<reference evidence="3 4" key="1">
    <citation type="submission" date="2020-03" db="EMBL/GenBank/DDBJ databases">
        <title>Genomic Encyclopedia of Type Strains, Phase III (KMG-III): the genomes of soil and plant-associated and newly described type strains.</title>
        <authorList>
            <person name="Whitman W."/>
        </authorList>
    </citation>
    <scope>NUCLEOTIDE SEQUENCE [LARGE SCALE GENOMIC DNA]</scope>
    <source>
        <strain evidence="3 4">CECT 8804</strain>
    </source>
</reference>
<keyword evidence="4" id="KW-1185">Reference proteome</keyword>
<comment type="caution">
    <text evidence="3">The sequence shown here is derived from an EMBL/GenBank/DDBJ whole genome shotgun (WGS) entry which is preliminary data.</text>
</comment>
<gene>
    <name evidence="3" type="ORF">FHS31_002597</name>
</gene>
<dbReference type="Pfam" id="PF04480">
    <property type="entry name" value="DUF559"/>
    <property type="match status" value="1"/>
</dbReference>
<dbReference type="EMBL" id="JAAOZC010000007">
    <property type="protein sequence ID" value="NIJ08967.1"/>
    <property type="molecule type" value="Genomic_DNA"/>
</dbReference>
<dbReference type="GO" id="GO:0004519">
    <property type="term" value="F:endonuclease activity"/>
    <property type="evidence" value="ECO:0007669"/>
    <property type="project" value="UniProtKB-KW"/>
</dbReference>
<protein>
    <submittedName>
        <fullName evidence="3">Very-short-patch-repair endonuclease</fullName>
    </submittedName>
</protein>
<dbReference type="CDD" id="cd01038">
    <property type="entry name" value="Endonuclease_DUF559"/>
    <property type="match status" value="1"/>
</dbReference>
<dbReference type="RefSeq" id="WP_243843456.1">
    <property type="nucleotide sequence ID" value="NZ_JAAOZC010000007.1"/>
</dbReference>
<keyword evidence="3" id="KW-0255">Endonuclease</keyword>
<dbReference type="Proteomes" id="UP000727456">
    <property type="component" value="Unassembled WGS sequence"/>
</dbReference>
<dbReference type="InterPro" id="IPR007569">
    <property type="entry name" value="DUF559"/>
</dbReference>
<keyword evidence="3" id="KW-0540">Nuclease</keyword>
<dbReference type="Gene3D" id="3.40.960.10">
    <property type="entry name" value="VSR Endonuclease"/>
    <property type="match status" value="1"/>
</dbReference>
<dbReference type="InterPro" id="IPR047216">
    <property type="entry name" value="Endonuclease_DUF559_bact"/>
</dbReference>
<dbReference type="SUPFAM" id="SSF52980">
    <property type="entry name" value="Restriction endonuclease-like"/>
    <property type="match status" value="1"/>
</dbReference>
<dbReference type="PANTHER" id="PTHR38590:SF1">
    <property type="entry name" value="BLL0828 PROTEIN"/>
    <property type="match status" value="1"/>
</dbReference>
<evidence type="ECO:0000313" key="3">
    <source>
        <dbReference type="EMBL" id="NIJ08967.1"/>
    </source>
</evidence>
<accession>A0ABX0TX07</accession>
<organism evidence="3 4">
    <name type="scientific">Sphingomonas vulcanisoli</name>
    <dbReference type="NCBI Taxonomy" id="1658060"/>
    <lineage>
        <taxon>Bacteria</taxon>
        <taxon>Pseudomonadati</taxon>
        <taxon>Pseudomonadota</taxon>
        <taxon>Alphaproteobacteria</taxon>
        <taxon>Sphingomonadales</taxon>
        <taxon>Sphingomonadaceae</taxon>
        <taxon>Sphingomonas</taxon>
    </lineage>
</organism>
<dbReference type="InterPro" id="IPR011335">
    <property type="entry name" value="Restrct_endonuc-II-like"/>
</dbReference>
<evidence type="ECO:0000313" key="4">
    <source>
        <dbReference type="Proteomes" id="UP000727456"/>
    </source>
</evidence>
<proteinExistence type="predicted"/>
<dbReference type="PANTHER" id="PTHR38590">
    <property type="entry name" value="BLL0828 PROTEIN"/>
    <property type="match status" value="1"/>
</dbReference>
<feature type="region of interest" description="Disordered" evidence="1">
    <location>
        <begin position="102"/>
        <end position="121"/>
    </location>
</feature>
<evidence type="ECO:0000256" key="1">
    <source>
        <dbReference type="SAM" id="MobiDB-lite"/>
    </source>
</evidence>
<evidence type="ECO:0000259" key="2">
    <source>
        <dbReference type="Pfam" id="PF04480"/>
    </source>
</evidence>
<sequence>MHRNPTEPEKRLWRSLSNSQLGGFKFRRQTTIDPFIADFLCPAKAVIVEIDGDTHQDIGRDQRRDAYLGSLGYRVIRFTNADVMGNIDGVLEVLLSSLQAAPDRRWRPHPNPSPEGEGLGR</sequence>
<name>A0ABX0TX07_9SPHN</name>